<dbReference type="Proteomes" id="UP000887540">
    <property type="component" value="Unplaced"/>
</dbReference>
<name>A0A914CDG4_9BILA</name>
<evidence type="ECO:0000256" key="1">
    <source>
        <dbReference type="SAM" id="Phobius"/>
    </source>
</evidence>
<feature type="transmembrane region" description="Helical" evidence="1">
    <location>
        <begin position="148"/>
        <end position="168"/>
    </location>
</feature>
<reference evidence="3" key="1">
    <citation type="submission" date="2022-11" db="UniProtKB">
        <authorList>
            <consortium name="WormBaseParasite"/>
        </authorList>
    </citation>
    <scope>IDENTIFICATION</scope>
</reference>
<feature type="transmembrane region" description="Helical" evidence="1">
    <location>
        <begin position="100"/>
        <end position="128"/>
    </location>
</feature>
<keyword evidence="1" id="KW-1133">Transmembrane helix</keyword>
<keyword evidence="2" id="KW-1185">Reference proteome</keyword>
<organism evidence="2 3">
    <name type="scientific">Acrobeloides nanus</name>
    <dbReference type="NCBI Taxonomy" id="290746"/>
    <lineage>
        <taxon>Eukaryota</taxon>
        <taxon>Metazoa</taxon>
        <taxon>Ecdysozoa</taxon>
        <taxon>Nematoda</taxon>
        <taxon>Chromadorea</taxon>
        <taxon>Rhabditida</taxon>
        <taxon>Tylenchina</taxon>
        <taxon>Cephalobomorpha</taxon>
        <taxon>Cephaloboidea</taxon>
        <taxon>Cephalobidae</taxon>
        <taxon>Acrobeloides</taxon>
    </lineage>
</organism>
<proteinExistence type="predicted"/>
<keyword evidence="1" id="KW-0812">Transmembrane</keyword>
<feature type="transmembrane region" description="Helical" evidence="1">
    <location>
        <begin position="21"/>
        <end position="42"/>
    </location>
</feature>
<keyword evidence="1" id="KW-0472">Membrane</keyword>
<protein>
    <submittedName>
        <fullName evidence="3">Uncharacterized protein</fullName>
    </submittedName>
</protein>
<feature type="transmembrane region" description="Helical" evidence="1">
    <location>
        <begin position="62"/>
        <end position="88"/>
    </location>
</feature>
<dbReference type="AlphaFoldDB" id="A0A914CDG4"/>
<evidence type="ECO:0000313" key="3">
    <source>
        <dbReference type="WBParaSite" id="ACRNAN_Path_894.g3440.t1"/>
    </source>
</evidence>
<evidence type="ECO:0000313" key="2">
    <source>
        <dbReference type="Proteomes" id="UP000887540"/>
    </source>
</evidence>
<dbReference type="WBParaSite" id="ACRNAN_Path_894.g3440.t1">
    <property type="protein sequence ID" value="ACRNAN_Path_894.g3440.t1"/>
    <property type="gene ID" value="ACRNAN_Path_894.g3440"/>
</dbReference>
<sequence>MPKYQTDVPYARCCGMHVNTCAKFVALIGIAICAICLINVFVPTISISLASLFFPPSTAIKYQIFVLIFINFIAFIMFMVNAFVLYGARREKACAFMPYLVVNGVWITFWLLLAVFLAYIGNFIPASVVDNLHRKDIKESTIRTSCNILAIVIFILNFIPAMFWLCVYRAYRYAKHAYGGNHHDSAALLR</sequence>
<accession>A0A914CDG4</accession>